<name>A0A5C5FZ34_9BASI</name>
<dbReference type="InterPro" id="IPR036291">
    <property type="entry name" value="NAD(P)-bd_dom_sf"/>
</dbReference>
<keyword evidence="4" id="KW-0648">Protein biosynthesis</keyword>
<dbReference type="AlphaFoldDB" id="A0A5C5FZ34"/>
<dbReference type="EMBL" id="SOZI01000042">
    <property type="protein sequence ID" value="TNY21499.1"/>
    <property type="molecule type" value="Genomic_DNA"/>
</dbReference>
<comment type="similarity">
    <text evidence="1">Belongs to the NmrA-type oxidoreductase family.</text>
</comment>
<organism evidence="4 5">
    <name type="scientific">Rhodotorula diobovata</name>
    <dbReference type="NCBI Taxonomy" id="5288"/>
    <lineage>
        <taxon>Eukaryota</taxon>
        <taxon>Fungi</taxon>
        <taxon>Dikarya</taxon>
        <taxon>Basidiomycota</taxon>
        <taxon>Pucciniomycotina</taxon>
        <taxon>Microbotryomycetes</taxon>
        <taxon>Sporidiobolales</taxon>
        <taxon>Sporidiobolaceae</taxon>
        <taxon>Rhodotorula</taxon>
    </lineage>
</organism>
<dbReference type="Gene3D" id="3.90.25.10">
    <property type="entry name" value="UDP-galactose 4-epimerase, domain 1"/>
    <property type="match status" value="1"/>
</dbReference>
<dbReference type="STRING" id="5288.A0A5C5FZ34"/>
<dbReference type="PANTHER" id="PTHR42748">
    <property type="entry name" value="NITROGEN METABOLITE REPRESSION PROTEIN NMRA FAMILY MEMBER"/>
    <property type="match status" value="1"/>
</dbReference>
<keyword evidence="2" id="KW-0521">NADP</keyword>
<evidence type="ECO:0000259" key="3">
    <source>
        <dbReference type="Pfam" id="PF05368"/>
    </source>
</evidence>
<dbReference type="GO" id="GO:0003743">
    <property type="term" value="F:translation initiation factor activity"/>
    <property type="evidence" value="ECO:0007669"/>
    <property type="project" value="UniProtKB-KW"/>
</dbReference>
<keyword evidence="4" id="KW-0396">Initiation factor</keyword>
<proteinExistence type="inferred from homology"/>
<comment type="caution">
    <text evidence="4">The sequence shown here is derived from an EMBL/GenBank/DDBJ whole genome shotgun (WGS) entry which is preliminary data.</text>
</comment>
<dbReference type="Proteomes" id="UP000311382">
    <property type="component" value="Unassembled WGS sequence"/>
</dbReference>
<evidence type="ECO:0000256" key="2">
    <source>
        <dbReference type="ARBA" id="ARBA00022857"/>
    </source>
</evidence>
<dbReference type="InterPro" id="IPR008030">
    <property type="entry name" value="NmrA-like"/>
</dbReference>
<feature type="domain" description="NmrA-like" evidence="3">
    <location>
        <begin position="3"/>
        <end position="308"/>
    </location>
</feature>
<dbReference type="Gene3D" id="3.40.50.720">
    <property type="entry name" value="NAD(P)-binding Rossmann-like Domain"/>
    <property type="match status" value="1"/>
</dbReference>
<dbReference type="Pfam" id="PF05368">
    <property type="entry name" value="NmrA"/>
    <property type="match status" value="1"/>
</dbReference>
<reference evidence="4 5" key="1">
    <citation type="submission" date="2019-03" db="EMBL/GenBank/DDBJ databases">
        <title>Rhodosporidium diobovatum UCD-FST 08-225 genome sequencing, assembly, and annotation.</title>
        <authorList>
            <person name="Fakankun I.U."/>
            <person name="Fristensky B."/>
            <person name="Levin D.B."/>
        </authorList>
    </citation>
    <scope>NUCLEOTIDE SEQUENCE [LARGE SCALE GENOMIC DNA]</scope>
    <source>
        <strain evidence="4 5">UCD-FST 08-225</strain>
    </source>
</reference>
<sequence length="316" mass="34161">MSTRTIAVVGSTGEQGAGVVAAVLSSSSYIVRAVTRDPSSDKAKALVAAHQAHVDAGRLVVVQANLDDVESLKKAVEGAQVVFGMTTPSLNEVQQGKNLVDAVKASGVEQLIWSGLPSVAKLSGGKFTRIFSYEGKAAIEAYAREQLEHVTVLMPGGFYNNMAFPWYTQRKPDGTVRFSLMSKHADPAVGWTDPSVDIGAFTAAILDKPQTLTSGKTYPVMHLVKTDELVRKLEQLSGAKVAWEPLSKDELHDMMAGKPFGEMLEVAMSEMFQFVDSTPEDHTCYGMFSRAEDPSLELGVQATTFDEWAARSGWKP</sequence>
<dbReference type="OrthoDB" id="419598at2759"/>
<evidence type="ECO:0000313" key="4">
    <source>
        <dbReference type="EMBL" id="TNY21499.1"/>
    </source>
</evidence>
<protein>
    <submittedName>
        <fullName evidence="4">Translation initiation factor IF-2</fullName>
    </submittedName>
</protein>
<evidence type="ECO:0000313" key="5">
    <source>
        <dbReference type="Proteomes" id="UP000311382"/>
    </source>
</evidence>
<accession>A0A5C5FZ34</accession>
<dbReference type="SUPFAM" id="SSF51735">
    <property type="entry name" value="NAD(P)-binding Rossmann-fold domains"/>
    <property type="match status" value="1"/>
</dbReference>
<dbReference type="InterPro" id="IPR051164">
    <property type="entry name" value="NmrA-like_oxidored"/>
</dbReference>
<evidence type="ECO:0000256" key="1">
    <source>
        <dbReference type="ARBA" id="ARBA00006328"/>
    </source>
</evidence>
<gene>
    <name evidence="4" type="ORF">DMC30DRAFT_408562</name>
</gene>
<dbReference type="PANTHER" id="PTHR42748:SF7">
    <property type="entry name" value="NMRA LIKE REDOX SENSOR 1-RELATED"/>
    <property type="match status" value="1"/>
</dbReference>
<keyword evidence="5" id="KW-1185">Reference proteome</keyword>